<keyword evidence="1" id="KW-1185">Reference proteome</keyword>
<protein>
    <submittedName>
        <fullName evidence="2">Uncharacterized protein</fullName>
    </submittedName>
</protein>
<reference evidence="2" key="1">
    <citation type="submission" date="2016-11" db="UniProtKB">
        <authorList>
            <consortium name="WormBaseParasite"/>
        </authorList>
    </citation>
    <scope>IDENTIFICATION</scope>
</reference>
<accession>A0A1I7T469</accession>
<evidence type="ECO:0000313" key="1">
    <source>
        <dbReference type="Proteomes" id="UP000095282"/>
    </source>
</evidence>
<sequence>MAYGLATVIFDMMVKLIMRRKELEEWIYAQASRGRRQIGVQDTTHDLRIHEHKFFRKPPTHTDISI</sequence>
<proteinExistence type="predicted"/>
<organism evidence="1 2">
    <name type="scientific">Caenorhabditis tropicalis</name>
    <dbReference type="NCBI Taxonomy" id="1561998"/>
    <lineage>
        <taxon>Eukaryota</taxon>
        <taxon>Metazoa</taxon>
        <taxon>Ecdysozoa</taxon>
        <taxon>Nematoda</taxon>
        <taxon>Chromadorea</taxon>
        <taxon>Rhabditida</taxon>
        <taxon>Rhabditina</taxon>
        <taxon>Rhabditomorpha</taxon>
        <taxon>Rhabditoidea</taxon>
        <taxon>Rhabditidae</taxon>
        <taxon>Peloderinae</taxon>
        <taxon>Caenorhabditis</taxon>
    </lineage>
</organism>
<dbReference type="WBParaSite" id="Csp11.Scaffold499.g2255.t1">
    <property type="protein sequence ID" value="Csp11.Scaffold499.g2255.t1"/>
    <property type="gene ID" value="Csp11.Scaffold499.g2255"/>
</dbReference>
<dbReference type="AlphaFoldDB" id="A0A1I7T469"/>
<name>A0A1I7T469_9PELO</name>
<dbReference type="Proteomes" id="UP000095282">
    <property type="component" value="Unplaced"/>
</dbReference>
<evidence type="ECO:0000313" key="2">
    <source>
        <dbReference type="WBParaSite" id="Csp11.Scaffold499.g2255.t1"/>
    </source>
</evidence>